<evidence type="ECO:0000256" key="5">
    <source>
        <dbReference type="SAM" id="Phobius"/>
    </source>
</evidence>
<evidence type="ECO:0000259" key="6">
    <source>
        <dbReference type="Pfam" id="PF04932"/>
    </source>
</evidence>
<evidence type="ECO:0000313" key="8">
    <source>
        <dbReference type="Proteomes" id="UP000436522"/>
    </source>
</evidence>
<evidence type="ECO:0000256" key="4">
    <source>
        <dbReference type="ARBA" id="ARBA00023136"/>
    </source>
</evidence>
<feature type="transmembrane region" description="Helical" evidence="5">
    <location>
        <begin position="180"/>
        <end position="204"/>
    </location>
</feature>
<feature type="domain" description="O-antigen ligase-related" evidence="6">
    <location>
        <begin position="179"/>
        <end position="341"/>
    </location>
</feature>
<dbReference type="GO" id="GO:0016020">
    <property type="term" value="C:membrane"/>
    <property type="evidence" value="ECO:0007669"/>
    <property type="project" value="UniProtKB-SubCell"/>
</dbReference>
<feature type="transmembrane region" description="Helical" evidence="5">
    <location>
        <begin position="357"/>
        <end position="375"/>
    </location>
</feature>
<gene>
    <name evidence="7" type="ORF">So717_27920</name>
</gene>
<feature type="transmembrane region" description="Helical" evidence="5">
    <location>
        <begin position="91"/>
        <end position="108"/>
    </location>
</feature>
<dbReference type="InterPro" id="IPR007016">
    <property type="entry name" value="O-antigen_ligase-rel_domated"/>
</dbReference>
<keyword evidence="4 5" id="KW-0472">Membrane</keyword>
<reference evidence="7 8" key="1">
    <citation type="submission" date="2019-12" db="EMBL/GenBank/DDBJ databases">
        <title>Roseobacter cerasinus sp. nov., isolated from seawater around aquaculture.</title>
        <authorList>
            <person name="Muramatsu S."/>
            <person name="Takabe Y."/>
            <person name="Mori K."/>
            <person name="Takaichi S."/>
            <person name="Hanada S."/>
        </authorList>
    </citation>
    <scope>NUCLEOTIDE SEQUENCE [LARGE SCALE GENOMIC DNA]</scope>
    <source>
        <strain evidence="7 8">AI77</strain>
    </source>
</reference>
<evidence type="ECO:0000256" key="2">
    <source>
        <dbReference type="ARBA" id="ARBA00022692"/>
    </source>
</evidence>
<keyword evidence="2 5" id="KW-0812">Transmembrane</keyword>
<feature type="transmembrane region" description="Helical" evidence="5">
    <location>
        <begin position="12"/>
        <end position="39"/>
    </location>
</feature>
<feature type="transmembrane region" description="Helical" evidence="5">
    <location>
        <begin position="329"/>
        <end position="350"/>
    </location>
</feature>
<dbReference type="EMBL" id="BLIV01000005">
    <property type="protein sequence ID" value="GFE51039.1"/>
    <property type="molecule type" value="Genomic_DNA"/>
</dbReference>
<sequence length="403" mass="43456">MQADGPVRSFDAMALIVAALLAITLVLPPKLLVPFVAAAGLPVLVVCWREFKQSAYDGITLFVAGLLSASAVLCLLGTFPINQKSDIQLEFLKFAVYTTAFIVGFVVLRGVASWSVFVTCIYGLAIAFFVASAITSGPVFRISQAWPLYPPDQNNTASVLIPLLPAILALRQGILRSVLLVLAFCFCSLIESRIGIVILCCVLFCNLVLDWRRGIVVILCVAAIWLGLSSSDTTPQDTIIRLLRGPAEMVTGQEFASDRNLPREPLLDLGTSSDQLRLEIFARAASVAKQTFPNMVGMGDSAVIAALNDPPILEGTNFQHAHNFLLQSYLAYGSLATLCLVSVFAILLGLSISKKNWILVGTLVIVGGFALVEALISDLRVLTVLMMFIGGQFHATISRERHA</sequence>
<dbReference type="OrthoDB" id="9820496at2"/>
<feature type="transmembrane region" description="Helical" evidence="5">
    <location>
        <begin position="211"/>
        <end position="228"/>
    </location>
</feature>
<name>A0A640VSP0_9RHOB</name>
<dbReference type="AlphaFoldDB" id="A0A640VSP0"/>
<evidence type="ECO:0000256" key="1">
    <source>
        <dbReference type="ARBA" id="ARBA00004141"/>
    </source>
</evidence>
<comment type="caution">
    <text evidence="7">The sequence shown here is derived from an EMBL/GenBank/DDBJ whole genome shotgun (WGS) entry which is preliminary data.</text>
</comment>
<accession>A0A640VSP0</accession>
<feature type="transmembrane region" description="Helical" evidence="5">
    <location>
        <begin position="114"/>
        <end position="135"/>
    </location>
</feature>
<comment type="subcellular location">
    <subcellularLocation>
        <location evidence="1">Membrane</location>
        <topology evidence="1">Multi-pass membrane protein</topology>
    </subcellularLocation>
</comment>
<evidence type="ECO:0000256" key="3">
    <source>
        <dbReference type="ARBA" id="ARBA00022989"/>
    </source>
</evidence>
<feature type="transmembrane region" description="Helical" evidence="5">
    <location>
        <begin position="59"/>
        <end position="79"/>
    </location>
</feature>
<evidence type="ECO:0000313" key="7">
    <source>
        <dbReference type="EMBL" id="GFE51039.1"/>
    </source>
</evidence>
<keyword evidence="3 5" id="KW-1133">Transmembrane helix</keyword>
<dbReference type="Proteomes" id="UP000436522">
    <property type="component" value="Unassembled WGS sequence"/>
</dbReference>
<protein>
    <recommendedName>
        <fullName evidence="6">O-antigen ligase-related domain-containing protein</fullName>
    </recommendedName>
</protein>
<keyword evidence="8" id="KW-1185">Reference proteome</keyword>
<dbReference type="Pfam" id="PF04932">
    <property type="entry name" value="Wzy_C"/>
    <property type="match status" value="1"/>
</dbReference>
<proteinExistence type="predicted"/>
<organism evidence="7 8">
    <name type="scientific">Roseobacter cerasinus</name>
    <dbReference type="NCBI Taxonomy" id="2602289"/>
    <lineage>
        <taxon>Bacteria</taxon>
        <taxon>Pseudomonadati</taxon>
        <taxon>Pseudomonadota</taxon>
        <taxon>Alphaproteobacteria</taxon>
        <taxon>Rhodobacterales</taxon>
        <taxon>Roseobacteraceae</taxon>
        <taxon>Roseobacter</taxon>
    </lineage>
</organism>
<dbReference type="RefSeq" id="WP_159978373.1">
    <property type="nucleotide sequence ID" value="NZ_BLIV01000005.1"/>
</dbReference>